<dbReference type="AlphaFoldDB" id="A0A1A8RK81"/>
<sequence length="84" mass="9115">SLKAASVVTSALTHAGALMRALMHSRVLNEEPLSFSNGYIRTAGFFGDPFGLLCSHQSNQFTGNLMKSHSSSTEGFKRCPFLIH</sequence>
<feature type="non-terminal residue" evidence="1">
    <location>
        <position position="1"/>
    </location>
</feature>
<reference evidence="1" key="1">
    <citation type="submission" date="2016-05" db="EMBL/GenBank/DDBJ databases">
        <authorList>
            <person name="Lavstsen T."/>
            <person name="Jespersen J.S."/>
        </authorList>
    </citation>
    <scope>NUCLEOTIDE SEQUENCE</scope>
    <source>
        <tissue evidence="1">Brain</tissue>
    </source>
</reference>
<organism evidence="1">
    <name type="scientific">Nothobranchius rachovii</name>
    <name type="common">bluefin notho</name>
    <dbReference type="NCBI Taxonomy" id="451742"/>
    <lineage>
        <taxon>Eukaryota</taxon>
        <taxon>Metazoa</taxon>
        <taxon>Chordata</taxon>
        <taxon>Craniata</taxon>
        <taxon>Vertebrata</taxon>
        <taxon>Euteleostomi</taxon>
        <taxon>Actinopterygii</taxon>
        <taxon>Neopterygii</taxon>
        <taxon>Teleostei</taxon>
        <taxon>Neoteleostei</taxon>
        <taxon>Acanthomorphata</taxon>
        <taxon>Ovalentaria</taxon>
        <taxon>Atherinomorphae</taxon>
        <taxon>Cyprinodontiformes</taxon>
        <taxon>Nothobranchiidae</taxon>
        <taxon>Nothobranchius</taxon>
    </lineage>
</organism>
<reference evidence="1" key="2">
    <citation type="submission" date="2016-06" db="EMBL/GenBank/DDBJ databases">
        <title>The genome of a short-lived fish provides insights into sex chromosome evolution and the genetic control of aging.</title>
        <authorList>
            <person name="Reichwald K."/>
            <person name="Felder M."/>
            <person name="Petzold A."/>
            <person name="Koch P."/>
            <person name="Groth M."/>
            <person name="Platzer M."/>
        </authorList>
    </citation>
    <scope>NUCLEOTIDE SEQUENCE</scope>
    <source>
        <tissue evidence="1">Brain</tissue>
    </source>
</reference>
<dbReference type="EMBL" id="HAEI01008679">
    <property type="protein sequence ID" value="SBS05679.1"/>
    <property type="molecule type" value="Transcribed_RNA"/>
</dbReference>
<accession>A0A1A8RK81</accession>
<evidence type="ECO:0000313" key="1">
    <source>
        <dbReference type="EMBL" id="SBS05679.1"/>
    </source>
</evidence>
<name>A0A1A8RK81_9TELE</name>
<protein>
    <submittedName>
        <fullName evidence="1">Uncharacterized protein</fullName>
    </submittedName>
</protein>
<gene>
    <name evidence="1" type="primary">Nfu_g_1_023111</name>
</gene>
<proteinExistence type="predicted"/>
<feature type="non-terminal residue" evidence="1">
    <location>
        <position position="84"/>
    </location>
</feature>